<dbReference type="PANTHER" id="PTHR30582:SF2">
    <property type="entry name" value="L,D-TRANSPEPTIDASE YCIB-RELATED"/>
    <property type="match status" value="1"/>
</dbReference>
<evidence type="ECO:0000313" key="10">
    <source>
        <dbReference type="EMBL" id="MDC8011678.1"/>
    </source>
</evidence>
<evidence type="ECO:0000256" key="3">
    <source>
        <dbReference type="ARBA" id="ARBA00022679"/>
    </source>
</evidence>
<dbReference type="GO" id="GO:0016740">
    <property type="term" value="F:transferase activity"/>
    <property type="evidence" value="ECO:0007669"/>
    <property type="project" value="UniProtKB-KW"/>
</dbReference>
<dbReference type="NCBIfam" id="NF004785">
    <property type="entry name" value="PRK06132.1-2"/>
    <property type="match status" value="1"/>
</dbReference>
<dbReference type="GO" id="GO:0008360">
    <property type="term" value="P:regulation of cell shape"/>
    <property type="evidence" value="ECO:0007669"/>
    <property type="project" value="UniProtKB-UniRule"/>
</dbReference>
<keyword evidence="5 7" id="KW-0573">Peptidoglycan synthesis</keyword>
<dbReference type="InterPro" id="IPR016915">
    <property type="entry name" value="UCP029342"/>
</dbReference>
<dbReference type="Gene3D" id="2.40.440.10">
    <property type="entry name" value="L,D-transpeptidase catalytic domain-like"/>
    <property type="match status" value="1"/>
</dbReference>
<evidence type="ECO:0000259" key="9">
    <source>
        <dbReference type="PROSITE" id="PS52029"/>
    </source>
</evidence>
<name>A0A9X3YIW1_9GAMM</name>
<dbReference type="PIRSF" id="PIRSF029342">
    <property type="entry name" value="UCP029342_ErfK/YbiS/YcfS/YnhG"/>
    <property type="match status" value="1"/>
</dbReference>
<evidence type="ECO:0000256" key="1">
    <source>
        <dbReference type="ARBA" id="ARBA00004752"/>
    </source>
</evidence>
<evidence type="ECO:0000256" key="2">
    <source>
        <dbReference type="ARBA" id="ARBA00005992"/>
    </source>
</evidence>
<keyword evidence="4 7" id="KW-0133">Cell shape</keyword>
<evidence type="ECO:0000256" key="4">
    <source>
        <dbReference type="ARBA" id="ARBA00022960"/>
    </source>
</evidence>
<comment type="pathway">
    <text evidence="1 7">Cell wall biogenesis; peptidoglycan biosynthesis.</text>
</comment>
<comment type="similarity">
    <text evidence="2">Belongs to the YkuD family.</text>
</comment>
<dbReference type="Pfam" id="PF03734">
    <property type="entry name" value="YkuD"/>
    <property type="match status" value="1"/>
</dbReference>
<evidence type="ECO:0000256" key="6">
    <source>
        <dbReference type="ARBA" id="ARBA00023316"/>
    </source>
</evidence>
<dbReference type="PANTHER" id="PTHR30582">
    <property type="entry name" value="L,D-TRANSPEPTIDASE"/>
    <property type="match status" value="1"/>
</dbReference>
<dbReference type="InterPro" id="IPR005490">
    <property type="entry name" value="LD_TPept_cat_dom"/>
</dbReference>
<keyword evidence="3" id="KW-0808">Transferase</keyword>
<feature type="domain" description="L,D-TPase catalytic" evidence="9">
    <location>
        <begin position="68"/>
        <end position="177"/>
    </location>
</feature>
<accession>A0A9X3YIW1</accession>
<dbReference type="InterPro" id="IPR038063">
    <property type="entry name" value="Transpep_catalytic_dom"/>
</dbReference>
<evidence type="ECO:0000256" key="7">
    <source>
        <dbReference type="PROSITE-ProRule" id="PRU01373"/>
    </source>
</evidence>
<dbReference type="AlphaFoldDB" id="A0A9X3YIW1"/>
<keyword evidence="6 7" id="KW-0961">Cell wall biogenesis/degradation</keyword>
<evidence type="ECO:0000313" key="11">
    <source>
        <dbReference type="Proteomes" id="UP001139971"/>
    </source>
</evidence>
<keyword evidence="11" id="KW-1185">Reference proteome</keyword>
<dbReference type="InterPro" id="IPR050979">
    <property type="entry name" value="LD-transpeptidase"/>
</dbReference>
<protein>
    <submittedName>
        <fullName evidence="10">L,D-transpeptidase family protein</fullName>
    </submittedName>
</protein>
<keyword evidence="8" id="KW-0472">Membrane</keyword>
<comment type="caution">
    <text evidence="10">The sequence shown here is derived from an EMBL/GenBank/DDBJ whole genome shotgun (WGS) entry which is preliminary data.</text>
</comment>
<dbReference type="GO" id="GO:0018104">
    <property type="term" value="P:peptidoglycan-protein cross-linking"/>
    <property type="evidence" value="ECO:0007669"/>
    <property type="project" value="TreeGrafter"/>
</dbReference>
<organism evidence="10 11">
    <name type="scientific">Tahibacter soli</name>
    <dbReference type="NCBI Taxonomy" id="2983605"/>
    <lineage>
        <taxon>Bacteria</taxon>
        <taxon>Pseudomonadati</taxon>
        <taxon>Pseudomonadota</taxon>
        <taxon>Gammaproteobacteria</taxon>
        <taxon>Lysobacterales</taxon>
        <taxon>Rhodanobacteraceae</taxon>
        <taxon>Tahibacter</taxon>
    </lineage>
</organism>
<keyword evidence="8" id="KW-0812">Transmembrane</keyword>
<feature type="transmembrane region" description="Helical" evidence="8">
    <location>
        <begin position="27"/>
        <end position="49"/>
    </location>
</feature>
<dbReference type="CDD" id="cd16913">
    <property type="entry name" value="YkuD_like"/>
    <property type="match status" value="1"/>
</dbReference>
<dbReference type="PROSITE" id="PS52029">
    <property type="entry name" value="LD_TPASE"/>
    <property type="match status" value="1"/>
</dbReference>
<dbReference type="RefSeq" id="WP_263542893.1">
    <property type="nucleotide sequence ID" value="NZ_JAOVZO020000003.1"/>
</dbReference>
<dbReference type="GO" id="GO:0005576">
    <property type="term" value="C:extracellular region"/>
    <property type="evidence" value="ECO:0007669"/>
    <property type="project" value="TreeGrafter"/>
</dbReference>
<keyword evidence="8" id="KW-1133">Transmembrane helix</keyword>
<proteinExistence type="inferred from homology"/>
<feature type="active site" description="Proton donor/acceptor" evidence="7">
    <location>
        <position position="140"/>
    </location>
</feature>
<dbReference type="EMBL" id="JAOVZO020000003">
    <property type="protein sequence ID" value="MDC8011678.1"/>
    <property type="molecule type" value="Genomic_DNA"/>
</dbReference>
<dbReference type="Proteomes" id="UP001139971">
    <property type="component" value="Unassembled WGS sequence"/>
</dbReference>
<dbReference type="GO" id="GO:0071555">
    <property type="term" value="P:cell wall organization"/>
    <property type="evidence" value="ECO:0007669"/>
    <property type="project" value="UniProtKB-UniRule"/>
</dbReference>
<gene>
    <name evidence="10" type="ORF">OD750_003870</name>
</gene>
<dbReference type="GO" id="GO:0071972">
    <property type="term" value="F:peptidoglycan L,D-transpeptidase activity"/>
    <property type="evidence" value="ECO:0007669"/>
    <property type="project" value="TreeGrafter"/>
</dbReference>
<evidence type="ECO:0000256" key="8">
    <source>
        <dbReference type="SAM" id="Phobius"/>
    </source>
</evidence>
<reference evidence="10" key="1">
    <citation type="submission" date="2023-02" db="EMBL/GenBank/DDBJ databases">
        <title>Tahibacter soli sp. nov. isolated from soil.</title>
        <authorList>
            <person name="Baek J.H."/>
            <person name="Lee J.K."/>
            <person name="Choi D.G."/>
            <person name="Jeon C.O."/>
        </authorList>
    </citation>
    <scope>NUCLEOTIDE SEQUENCE</scope>
    <source>
        <strain evidence="10">BL</strain>
    </source>
</reference>
<dbReference type="SUPFAM" id="SSF141523">
    <property type="entry name" value="L,D-transpeptidase catalytic domain-like"/>
    <property type="match status" value="1"/>
</dbReference>
<feature type="active site" description="Nucleophile" evidence="7">
    <location>
        <position position="153"/>
    </location>
</feature>
<sequence length="345" mass="36682">MPATKVTSGSSATRPAGGAGRQRLRRLLPYLLICVAVAASVAAPTDAILSLKPGQYRWHPEVAPAGPVVVVVSLDEQRLYVYRNGIAIGISTISSGRPGHETPQGTFVILQKARFHKSDLYDDAPMPFMQRLTWDGVALHAGALPGYPASHGCIRLPTAFARKLFEVTRNGETIIVASAGTSSPGVAHPALLAPIDPSGSPHRTGAGEGAWWSDAPSYTSGPTNILVALSDQKVYVMRDGILIAASPIDVSDEFSFSGSLVLVATADFDNAPSRLDPLWPRRRWSVHAFDYVSTVASIDQLADHVRVPADFARRVNASIVPGTTVLVTDRPGIRDIAEPAPSASR</sequence>
<evidence type="ECO:0000256" key="5">
    <source>
        <dbReference type="ARBA" id="ARBA00022984"/>
    </source>
</evidence>